<dbReference type="GeneID" id="94366466"/>
<comment type="cofactor">
    <cofactor evidence="1">
        <name>pyridoxal 5'-phosphate</name>
        <dbReference type="ChEBI" id="CHEBI:597326"/>
    </cofactor>
</comment>
<organism evidence="7 8">
    <name type="scientific">Pararhodobacter marinus</name>
    <dbReference type="NCBI Taxonomy" id="2184063"/>
    <lineage>
        <taxon>Bacteria</taxon>
        <taxon>Pseudomonadati</taxon>
        <taxon>Pseudomonadota</taxon>
        <taxon>Alphaproteobacteria</taxon>
        <taxon>Rhodobacterales</taxon>
        <taxon>Paracoccaceae</taxon>
        <taxon>Pararhodobacter</taxon>
    </lineage>
</organism>
<dbReference type="Gene3D" id="3.40.640.10">
    <property type="entry name" value="Type I PLP-dependent aspartate aminotransferase-like (Major domain)"/>
    <property type="match status" value="1"/>
</dbReference>
<evidence type="ECO:0000259" key="6">
    <source>
        <dbReference type="Pfam" id="PF00155"/>
    </source>
</evidence>
<dbReference type="EMBL" id="QEYD01000010">
    <property type="protein sequence ID" value="PWE27604.1"/>
    <property type="molecule type" value="Genomic_DNA"/>
</dbReference>
<keyword evidence="3" id="KW-0663">Pyridoxal phosphate</keyword>
<dbReference type="Proteomes" id="UP000244940">
    <property type="component" value="Unassembled WGS sequence"/>
</dbReference>
<evidence type="ECO:0000256" key="2">
    <source>
        <dbReference type="ARBA" id="ARBA00012224"/>
    </source>
</evidence>
<name>A0A2U2C734_9RHOB</name>
<dbReference type="InterPro" id="IPR015422">
    <property type="entry name" value="PyrdxlP-dep_Trfase_small"/>
</dbReference>
<dbReference type="GO" id="GO:0030170">
    <property type="term" value="F:pyridoxal phosphate binding"/>
    <property type="evidence" value="ECO:0007669"/>
    <property type="project" value="InterPro"/>
</dbReference>
<proteinExistence type="inferred from homology"/>
<comment type="similarity">
    <text evidence="5">Belongs to the class-II pyridoxal-phosphate-dependent aminotransferase family. MalY/PatB cystathionine beta-lyase subfamily.</text>
</comment>
<evidence type="ECO:0000256" key="4">
    <source>
        <dbReference type="ARBA" id="ARBA00023239"/>
    </source>
</evidence>
<sequence>MSLEPMALDALHRKRNAKWSTFAPDVLGMGIAEMDYHLAPPIRARLASLLADERTGYPMRGPVGLMADVSDSFTRRMARVFGWRADPAGNVLCVDLLQAISACLAAFSDPGDGVLIQTPCYPAFLIALDQGRRVLHDVPLLDTPTGFRADPDPGASLARRGLSPRILLLCQPHNPTGRVFSRDELAPYMRLAEARDMVIVSDEIHADLVFAPARHQPLAQMFPEAAERIVTLYSATKSFNTPGLRCGMIHFGAPALLERFRARVPECLLGLPSTGAMEATLAAWEECDDWLAALMHRLDTQRHRLTDTLRAADPRLRCHLPESTYFLWLDARDAGLPGGPARFLLERAKLGVNDGAAFGPGWDGFVRFNFATTPALFDDLCARLTRALTESS</sequence>
<accession>A0A2U2C734</accession>
<dbReference type="EC" id="4.4.1.13" evidence="2"/>
<gene>
    <name evidence="7" type="ORF">C4N9_16335</name>
</gene>
<evidence type="ECO:0000256" key="5">
    <source>
        <dbReference type="ARBA" id="ARBA00037974"/>
    </source>
</evidence>
<keyword evidence="8" id="KW-1185">Reference proteome</keyword>
<dbReference type="Pfam" id="PF00155">
    <property type="entry name" value="Aminotran_1_2"/>
    <property type="match status" value="1"/>
</dbReference>
<dbReference type="RefSeq" id="WP_109534415.1">
    <property type="nucleotide sequence ID" value="NZ_QEYD01000010.1"/>
</dbReference>
<feature type="domain" description="Aminotransferase class I/classII large" evidence="6">
    <location>
        <begin position="68"/>
        <end position="384"/>
    </location>
</feature>
<dbReference type="PANTHER" id="PTHR43525">
    <property type="entry name" value="PROTEIN MALY"/>
    <property type="match status" value="1"/>
</dbReference>
<evidence type="ECO:0000256" key="3">
    <source>
        <dbReference type="ARBA" id="ARBA00022898"/>
    </source>
</evidence>
<dbReference type="InterPro" id="IPR015421">
    <property type="entry name" value="PyrdxlP-dep_Trfase_major"/>
</dbReference>
<dbReference type="Gene3D" id="3.90.1150.10">
    <property type="entry name" value="Aspartate Aminotransferase, domain 1"/>
    <property type="match status" value="1"/>
</dbReference>
<dbReference type="CDD" id="cd00609">
    <property type="entry name" value="AAT_like"/>
    <property type="match status" value="1"/>
</dbReference>
<evidence type="ECO:0000256" key="1">
    <source>
        <dbReference type="ARBA" id="ARBA00001933"/>
    </source>
</evidence>
<protein>
    <recommendedName>
        <fullName evidence="2">cysteine-S-conjugate beta-lyase</fullName>
        <ecNumber evidence="2">4.4.1.13</ecNumber>
    </recommendedName>
</protein>
<dbReference type="OrthoDB" id="3224382at2"/>
<reference evidence="7 8" key="1">
    <citation type="submission" date="2018-05" db="EMBL/GenBank/DDBJ databases">
        <title>Pararhodobacter marina sp. nov., isolated from deep-sea water of the Indian Ocean.</title>
        <authorList>
            <person name="Lai Q.Sr."/>
            <person name="Liu X."/>
            <person name="Shao Z."/>
        </authorList>
    </citation>
    <scope>NUCLEOTIDE SEQUENCE [LARGE SCALE GENOMIC DNA]</scope>
    <source>
        <strain evidence="7 8">CIC4N-9</strain>
    </source>
</reference>
<dbReference type="InterPro" id="IPR004839">
    <property type="entry name" value="Aminotransferase_I/II_large"/>
</dbReference>
<evidence type="ECO:0000313" key="8">
    <source>
        <dbReference type="Proteomes" id="UP000244940"/>
    </source>
</evidence>
<dbReference type="GO" id="GO:0047804">
    <property type="term" value="F:cysteine-S-conjugate beta-lyase activity"/>
    <property type="evidence" value="ECO:0007669"/>
    <property type="project" value="UniProtKB-EC"/>
</dbReference>
<keyword evidence="4" id="KW-0456">Lyase</keyword>
<dbReference type="PANTHER" id="PTHR43525:SF1">
    <property type="entry name" value="PROTEIN MALY"/>
    <property type="match status" value="1"/>
</dbReference>
<dbReference type="InterPro" id="IPR015424">
    <property type="entry name" value="PyrdxlP-dep_Trfase"/>
</dbReference>
<evidence type="ECO:0000313" key="7">
    <source>
        <dbReference type="EMBL" id="PWE27604.1"/>
    </source>
</evidence>
<dbReference type="PRINTS" id="PR00753">
    <property type="entry name" value="ACCSYNTHASE"/>
</dbReference>
<dbReference type="SUPFAM" id="SSF53383">
    <property type="entry name" value="PLP-dependent transferases"/>
    <property type="match status" value="1"/>
</dbReference>
<dbReference type="InterPro" id="IPR051798">
    <property type="entry name" value="Class-II_PLP-Dep_Aminotrans"/>
</dbReference>
<dbReference type="AlphaFoldDB" id="A0A2U2C734"/>
<comment type="caution">
    <text evidence="7">The sequence shown here is derived from an EMBL/GenBank/DDBJ whole genome shotgun (WGS) entry which is preliminary data.</text>
</comment>